<dbReference type="Pfam" id="PF00647">
    <property type="entry name" value="EF1G"/>
    <property type="match status" value="1"/>
</dbReference>
<dbReference type="PROSITE" id="PS50040">
    <property type="entry name" value="EF1G_C"/>
    <property type="match status" value="1"/>
</dbReference>
<feature type="domain" description="GST C-terminal" evidence="6">
    <location>
        <begin position="85"/>
        <end position="214"/>
    </location>
</feature>
<dbReference type="GeneID" id="92210840"/>
<dbReference type="CDD" id="cd03181">
    <property type="entry name" value="GST_C_EF1Bgamma_like"/>
    <property type="match status" value="1"/>
</dbReference>
<evidence type="ECO:0000256" key="3">
    <source>
        <dbReference type="PROSITE-ProRule" id="PRU00519"/>
    </source>
</evidence>
<dbReference type="SUPFAM" id="SSF89942">
    <property type="entry name" value="eEF1-gamma domain"/>
    <property type="match status" value="1"/>
</dbReference>
<dbReference type="InterPro" id="IPR010987">
    <property type="entry name" value="Glutathione-S-Trfase_C-like"/>
</dbReference>
<feature type="compositionally biased region" description="Basic and acidic residues" evidence="4">
    <location>
        <begin position="208"/>
        <end position="224"/>
    </location>
</feature>
<dbReference type="RefSeq" id="XP_066832582.1">
    <property type="nucleotide sequence ID" value="XM_066975999.1"/>
</dbReference>
<dbReference type="InterPro" id="IPR004046">
    <property type="entry name" value="GST_C"/>
</dbReference>
<keyword evidence="8" id="KW-1185">Reference proteome</keyword>
<evidence type="ECO:0000256" key="1">
    <source>
        <dbReference type="ARBA" id="ARBA00022768"/>
    </source>
</evidence>
<sequence length="417" mass="47384">MSQGTLYLLPQSPRSFILQDLITYYKLDVKITTEKDDRFHHYFPLGKTPAFVGLKGYALTETIAIARYLFSLVPADQMKGVLGKNAAQYASILQWESLMNQEYLGAWVPTFYMASGKAPFNKKNMDESMAKLDVIAQILETRLHDFTYLVGERLTYADLFSAACLSAGLMTTLGAPFLNKFPHLKRWFGTVIQAPFWNGKFKEFTPREEPMTFAPPKKEKKQETAPDAAAATKKEAAPKAAAAQEEDEPAPAPKPKHPLEALGKPKAPLDEWKRVYSNEETRETAIPWFWENQYNPEEWSLWKVDYKYNDELTLTFMSNNLVGGFFNRLSASTKYMFGCMVVYGENNNNGITGAFLVRGQDYAPAFNVAPDWESYEFTKLDASKPEVKDFVDNMFAWDKPVDVNGEKREIADGKVFK</sequence>
<evidence type="ECO:0000256" key="4">
    <source>
        <dbReference type="SAM" id="MobiDB-lite"/>
    </source>
</evidence>
<feature type="domain" description="EF-1-gamma C-terminal" evidence="5">
    <location>
        <begin position="255"/>
        <end position="417"/>
    </location>
</feature>
<dbReference type="SFLD" id="SFLDS00019">
    <property type="entry name" value="Glutathione_Transferase_(cytos"/>
    <property type="match status" value="1"/>
</dbReference>
<evidence type="ECO:0000259" key="6">
    <source>
        <dbReference type="PROSITE" id="PS50405"/>
    </source>
</evidence>
<dbReference type="Pfam" id="PF02798">
    <property type="entry name" value="GST_N"/>
    <property type="match status" value="1"/>
</dbReference>
<dbReference type="Gene3D" id="3.30.70.1010">
    <property type="entry name" value="Translation elongation factor EF1B, gamma chain, conserved domain"/>
    <property type="match status" value="1"/>
</dbReference>
<dbReference type="InterPro" id="IPR004045">
    <property type="entry name" value="Glutathione_S-Trfase_N"/>
</dbReference>
<evidence type="ECO:0000313" key="7">
    <source>
        <dbReference type="EMBL" id="CAK9441776.1"/>
    </source>
</evidence>
<dbReference type="InterPro" id="IPR036433">
    <property type="entry name" value="EF1B_G_C_sf"/>
</dbReference>
<dbReference type="Proteomes" id="UP001497383">
    <property type="component" value="Chromosome 7"/>
</dbReference>
<gene>
    <name evidence="7" type="ORF">LODBEIA_P56440</name>
</gene>
<dbReference type="CDD" id="cd03044">
    <property type="entry name" value="GST_N_EF1Bgamma"/>
    <property type="match status" value="1"/>
</dbReference>
<protein>
    <recommendedName>
        <fullName evidence="9">Elongation factor 1-gamma 1</fullName>
    </recommendedName>
</protein>
<accession>A0ABP0ZVL4</accession>
<dbReference type="InterPro" id="IPR036282">
    <property type="entry name" value="Glutathione-S-Trfase_C_sf"/>
</dbReference>
<dbReference type="InterPro" id="IPR036249">
    <property type="entry name" value="Thioredoxin-like_sf"/>
</dbReference>
<evidence type="ECO:0008006" key="9">
    <source>
        <dbReference type="Google" id="ProtNLM"/>
    </source>
</evidence>
<evidence type="ECO:0000256" key="2">
    <source>
        <dbReference type="ARBA" id="ARBA00022917"/>
    </source>
</evidence>
<evidence type="ECO:0000259" key="5">
    <source>
        <dbReference type="PROSITE" id="PS50040"/>
    </source>
</evidence>
<dbReference type="InterPro" id="IPR001662">
    <property type="entry name" value="EF1B_G_C"/>
</dbReference>
<reference evidence="7 8" key="1">
    <citation type="submission" date="2024-03" db="EMBL/GenBank/DDBJ databases">
        <authorList>
            <person name="Brejova B."/>
        </authorList>
    </citation>
    <scope>NUCLEOTIDE SEQUENCE [LARGE SCALE GENOMIC DNA]</scope>
    <source>
        <strain evidence="7 8">CBS 14171</strain>
    </source>
</reference>
<feature type="region of interest" description="Disordered" evidence="4">
    <location>
        <begin position="208"/>
        <end position="263"/>
    </location>
</feature>
<dbReference type="SMART" id="SM01183">
    <property type="entry name" value="EF1G"/>
    <property type="match status" value="1"/>
</dbReference>
<dbReference type="SUPFAM" id="SSF52833">
    <property type="entry name" value="Thioredoxin-like"/>
    <property type="match status" value="1"/>
</dbReference>
<name>A0ABP0ZVL4_9ASCO</name>
<dbReference type="EMBL" id="OZ022411">
    <property type="protein sequence ID" value="CAK9441776.1"/>
    <property type="molecule type" value="Genomic_DNA"/>
</dbReference>
<dbReference type="Pfam" id="PF00043">
    <property type="entry name" value="GST_C"/>
    <property type="match status" value="1"/>
</dbReference>
<keyword evidence="2 3" id="KW-0648">Protein biosynthesis</keyword>
<dbReference type="PANTHER" id="PTHR43986:SF1">
    <property type="entry name" value="ELONGATION FACTOR 1-GAMMA"/>
    <property type="match status" value="1"/>
</dbReference>
<proteinExistence type="predicted"/>
<dbReference type="InterPro" id="IPR050802">
    <property type="entry name" value="EF-GSTs"/>
</dbReference>
<dbReference type="PANTHER" id="PTHR43986">
    <property type="entry name" value="ELONGATION FACTOR 1-GAMMA"/>
    <property type="match status" value="1"/>
</dbReference>
<dbReference type="PROSITE" id="PS50405">
    <property type="entry name" value="GST_CTER"/>
    <property type="match status" value="1"/>
</dbReference>
<organism evidence="7 8">
    <name type="scientific">Lodderomyces beijingensis</name>
    <dbReference type="NCBI Taxonomy" id="1775926"/>
    <lineage>
        <taxon>Eukaryota</taxon>
        <taxon>Fungi</taxon>
        <taxon>Dikarya</taxon>
        <taxon>Ascomycota</taxon>
        <taxon>Saccharomycotina</taxon>
        <taxon>Pichiomycetes</taxon>
        <taxon>Debaryomycetaceae</taxon>
        <taxon>Candida/Lodderomyces clade</taxon>
        <taxon>Lodderomyces</taxon>
    </lineage>
</organism>
<dbReference type="Gene3D" id="1.20.1050.10">
    <property type="match status" value="1"/>
</dbReference>
<keyword evidence="1 3" id="KW-0251">Elongation factor</keyword>
<dbReference type="InterPro" id="IPR040079">
    <property type="entry name" value="Glutathione_S-Trfase"/>
</dbReference>
<dbReference type="Gene3D" id="3.40.30.10">
    <property type="entry name" value="Glutaredoxin"/>
    <property type="match status" value="1"/>
</dbReference>
<evidence type="ECO:0000313" key="8">
    <source>
        <dbReference type="Proteomes" id="UP001497383"/>
    </source>
</evidence>
<dbReference type="SUPFAM" id="SSF47616">
    <property type="entry name" value="GST C-terminal domain-like"/>
    <property type="match status" value="1"/>
</dbReference>